<accession>A0A1T5ECJ0</accession>
<sequence>MVNFDIYTRRNIMKDVIIAKESEPKRGRLKERIRMSESGSENAKPLSRKAQEMKIFLERNPIPKEFLKQK</sequence>
<gene>
    <name evidence="1" type="ORF">SAMN05660293_02337</name>
</gene>
<dbReference type="AlphaFoldDB" id="A0A1T5ECJ0"/>
<keyword evidence="2" id="KW-1185">Reference proteome</keyword>
<reference evidence="2" key="1">
    <citation type="submission" date="2017-02" db="EMBL/GenBank/DDBJ databases">
        <authorList>
            <person name="Varghese N."/>
            <person name="Submissions S."/>
        </authorList>
    </citation>
    <scope>NUCLEOTIDE SEQUENCE [LARGE SCALE GENOMIC DNA]</scope>
    <source>
        <strain evidence="2">DSM 22270</strain>
    </source>
</reference>
<name>A0A1T5ECJ0_9BACT</name>
<evidence type="ECO:0000313" key="2">
    <source>
        <dbReference type="Proteomes" id="UP000190897"/>
    </source>
</evidence>
<protein>
    <submittedName>
        <fullName evidence="1">Uncharacterized protein</fullName>
    </submittedName>
</protein>
<proteinExistence type="predicted"/>
<organism evidence="1 2">
    <name type="scientific">Dyadobacter psychrophilus</name>
    <dbReference type="NCBI Taxonomy" id="651661"/>
    <lineage>
        <taxon>Bacteria</taxon>
        <taxon>Pseudomonadati</taxon>
        <taxon>Bacteroidota</taxon>
        <taxon>Cytophagia</taxon>
        <taxon>Cytophagales</taxon>
        <taxon>Spirosomataceae</taxon>
        <taxon>Dyadobacter</taxon>
    </lineage>
</organism>
<dbReference type="EMBL" id="FUZA01000002">
    <property type="protein sequence ID" value="SKB81732.1"/>
    <property type="molecule type" value="Genomic_DNA"/>
</dbReference>
<dbReference type="Proteomes" id="UP000190897">
    <property type="component" value="Unassembled WGS sequence"/>
</dbReference>
<dbReference type="STRING" id="651661.SAMN05660293_02337"/>
<evidence type="ECO:0000313" key="1">
    <source>
        <dbReference type="EMBL" id="SKB81732.1"/>
    </source>
</evidence>